<evidence type="ECO:0000313" key="1">
    <source>
        <dbReference type="EMBL" id="PVH30385.1"/>
    </source>
</evidence>
<dbReference type="Gene3D" id="1.10.600.10">
    <property type="entry name" value="Farnesyl Diphosphate Synthase"/>
    <property type="match status" value="1"/>
</dbReference>
<protein>
    <submittedName>
        <fullName evidence="1">Phytoene synthase</fullName>
    </submittedName>
</protein>
<dbReference type="RefSeq" id="WP_116556799.1">
    <property type="nucleotide sequence ID" value="NZ_QDKM01000001.1"/>
</dbReference>
<keyword evidence="2" id="KW-1185">Reference proteome</keyword>
<dbReference type="EMBL" id="QDKM01000001">
    <property type="protein sequence ID" value="PVH30385.1"/>
    <property type="molecule type" value="Genomic_DNA"/>
</dbReference>
<evidence type="ECO:0000313" key="2">
    <source>
        <dbReference type="Proteomes" id="UP000245911"/>
    </source>
</evidence>
<organism evidence="1 2">
    <name type="scientific">Pararhodobacter oceanensis</name>
    <dbReference type="NCBI Taxonomy" id="2172121"/>
    <lineage>
        <taxon>Bacteria</taxon>
        <taxon>Pseudomonadati</taxon>
        <taxon>Pseudomonadota</taxon>
        <taxon>Alphaproteobacteria</taxon>
        <taxon>Rhodobacterales</taxon>
        <taxon>Paracoccaceae</taxon>
        <taxon>Pararhodobacter</taxon>
    </lineage>
</organism>
<comment type="caution">
    <text evidence="1">The sequence shown here is derived from an EMBL/GenBank/DDBJ whole genome shotgun (WGS) entry which is preliminary data.</text>
</comment>
<dbReference type="Proteomes" id="UP000245911">
    <property type="component" value="Unassembled WGS sequence"/>
</dbReference>
<dbReference type="OrthoDB" id="9814909at2"/>
<name>A0A2T8HY76_9RHOB</name>
<accession>A0A2T8HY76</accession>
<proteinExistence type="predicted"/>
<reference evidence="1 2" key="1">
    <citation type="submission" date="2018-04" db="EMBL/GenBank/DDBJ databases">
        <title>Pararhodobacter oceanense sp. nov., isolated from marine intertidal sediment.</title>
        <authorList>
            <person name="Wang X.-L."/>
            <person name="Du Z.-J."/>
        </authorList>
    </citation>
    <scope>NUCLEOTIDE SEQUENCE [LARGE SCALE GENOMIC DNA]</scope>
    <source>
        <strain evidence="1 2">AM505</strain>
    </source>
</reference>
<dbReference type="InterPro" id="IPR008949">
    <property type="entry name" value="Isoprenoid_synthase_dom_sf"/>
</dbReference>
<dbReference type="Pfam" id="PF00494">
    <property type="entry name" value="SQS_PSY"/>
    <property type="match status" value="1"/>
</dbReference>
<dbReference type="AlphaFoldDB" id="A0A2T8HY76"/>
<gene>
    <name evidence="1" type="ORF">DDE20_02220</name>
</gene>
<dbReference type="SUPFAM" id="SSF48576">
    <property type="entry name" value="Terpenoid synthases"/>
    <property type="match status" value="1"/>
</dbReference>
<sequence length="256" mass="27281">MSTHDIIAACAAQVEIGDPDRFLATMAAPPAARPALLALYAFNLEVARAPWVTKEPLLAQMRLQFWRDVLQGEIGVTHDTAAALLSVIETAGLDYALLMRVIDAREVEIGTSAAFADEAALWRYLEDSAGALLALAVQALGGEASLAAQQLGAAQGMANYLMAVPALEAAGRLPLPDGRPQAVASLARQGLARYTQARRELRDLPKTARPALAATWRTARILKLAAAQPMRVGDGALAQSEFARRGSLLWQSLIGY</sequence>
<dbReference type="InterPro" id="IPR002060">
    <property type="entry name" value="Squ/phyt_synthse"/>
</dbReference>